<feature type="non-terminal residue" evidence="4">
    <location>
        <position position="1"/>
    </location>
</feature>
<evidence type="ECO:0000256" key="2">
    <source>
        <dbReference type="SAM" id="MobiDB-lite"/>
    </source>
</evidence>
<feature type="region of interest" description="Disordered" evidence="2">
    <location>
        <begin position="57"/>
        <end position="155"/>
    </location>
</feature>
<reference evidence="4 5" key="1">
    <citation type="submission" date="2017-12" db="EMBL/GenBank/DDBJ databases">
        <title>Hemimetabolous genomes reveal molecular basis of termite eusociality.</title>
        <authorList>
            <person name="Harrison M.C."/>
            <person name="Jongepier E."/>
            <person name="Robertson H.M."/>
            <person name="Arning N."/>
            <person name="Bitard-Feildel T."/>
            <person name="Chao H."/>
            <person name="Childers C.P."/>
            <person name="Dinh H."/>
            <person name="Doddapaneni H."/>
            <person name="Dugan S."/>
            <person name="Gowin J."/>
            <person name="Greiner C."/>
            <person name="Han Y."/>
            <person name="Hu H."/>
            <person name="Hughes D.S.T."/>
            <person name="Huylmans A.-K."/>
            <person name="Kemena C."/>
            <person name="Kremer L.P.M."/>
            <person name="Lee S.L."/>
            <person name="Lopez-Ezquerra A."/>
            <person name="Mallet L."/>
            <person name="Monroy-Kuhn J.M."/>
            <person name="Moser A."/>
            <person name="Murali S.C."/>
            <person name="Muzny D.M."/>
            <person name="Otani S."/>
            <person name="Piulachs M.-D."/>
            <person name="Poelchau M."/>
            <person name="Qu J."/>
            <person name="Schaub F."/>
            <person name="Wada-Katsumata A."/>
            <person name="Worley K.C."/>
            <person name="Xie Q."/>
            <person name="Ylla G."/>
            <person name="Poulsen M."/>
            <person name="Gibbs R.A."/>
            <person name="Schal C."/>
            <person name="Richards S."/>
            <person name="Belles X."/>
            <person name="Korb J."/>
            <person name="Bornberg-Bauer E."/>
        </authorList>
    </citation>
    <scope>NUCLEOTIDE SEQUENCE [LARGE SCALE GENOMIC DNA]</scope>
    <source>
        <tissue evidence="4">Whole body</tissue>
    </source>
</reference>
<dbReference type="InterPro" id="IPR036236">
    <property type="entry name" value="Znf_C2H2_sf"/>
</dbReference>
<dbReference type="AlphaFoldDB" id="A0A2J7QX07"/>
<sequence length="634" mass="73084">SNLNELQPVHGEEQQSSCDECGDSFSQEQILIAHRHIHSGERPFCCNGCSKNKRLKTKQSLGEQDISDLFSDELSDVPCERSSDSDSDSGSDRGQQRIVATDTESESESESESDSSSDKSAGSNIEGTDTWGKLDKTPALGQFTGNPGVKQIPSDPTQMSEVAELFFGDSFFDMLCQETNRYYLQHREEYDRSYKVLKWVDVTSAEMKKFFAIIFLMGHTKKEYLKEYWSTDPFLEIPIFGKLMSRKRFEQIWWCLHFNDNELQPQSTSRLFKIQPLLNFFVEKFQTVYKPNQHLSLNESVIPWRGRLHMRTYNPGKLTKYGLLVRVVTESTSGYIGNLEIYSGEGKKLQETIVSVLEPYLDQNYHVYQDNYYNSVATAEYLLSRKVRVCGTIRVNRGLPPDLKEECKSLKRGETTFRRKGDILLQSWRDTRVVNMISTIHNSSMVDVQKRHGQVKKPVCISEYNMFMKGVDRADQHLAYYSLPWKTVKWTKKVALWLINCAIFNSFFAFKNLNPHSKLKYKAFLLNVAKAWATDHMVAAEPAADTVLARPGPCTPTPRRPHFDPPGRLSGDMRKHTLSKIVKSEHFKGKQPSRQCRVCAFHKKRSRTAYICKFCVMPLHRGECFEKYHTLKHF</sequence>
<dbReference type="Proteomes" id="UP000235965">
    <property type="component" value="Unassembled WGS sequence"/>
</dbReference>
<name>A0A2J7QX07_9NEOP</name>
<accession>A0A2J7QX07</accession>
<keyword evidence="1" id="KW-0863">Zinc-finger</keyword>
<dbReference type="PROSITE" id="PS00028">
    <property type="entry name" value="ZINC_FINGER_C2H2_1"/>
    <property type="match status" value="1"/>
</dbReference>
<dbReference type="InterPro" id="IPR029526">
    <property type="entry name" value="PGBD"/>
</dbReference>
<dbReference type="GO" id="GO:0008270">
    <property type="term" value="F:zinc ion binding"/>
    <property type="evidence" value="ECO:0007669"/>
    <property type="project" value="UniProtKB-KW"/>
</dbReference>
<dbReference type="PROSITE" id="PS50157">
    <property type="entry name" value="ZINC_FINGER_C2H2_2"/>
    <property type="match status" value="1"/>
</dbReference>
<keyword evidence="1" id="KW-0862">Zinc</keyword>
<dbReference type="Pfam" id="PF13843">
    <property type="entry name" value="DDE_Tnp_1_7"/>
    <property type="match status" value="1"/>
</dbReference>
<dbReference type="STRING" id="105785.A0A2J7QX07"/>
<evidence type="ECO:0000313" key="4">
    <source>
        <dbReference type="EMBL" id="PNF33122.1"/>
    </source>
</evidence>
<dbReference type="PANTHER" id="PTHR46599:SF3">
    <property type="entry name" value="PIGGYBAC TRANSPOSABLE ELEMENT-DERIVED PROTEIN 4"/>
    <property type="match status" value="1"/>
</dbReference>
<dbReference type="OrthoDB" id="7615244at2759"/>
<protein>
    <recommendedName>
        <fullName evidence="3">C2H2-type domain-containing protein</fullName>
    </recommendedName>
</protein>
<dbReference type="InParanoid" id="A0A2J7QX07"/>
<dbReference type="Gene3D" id="3.30.160.60">
    <property type="entry name" value="Classic Zinc Finger"/>
    <property type="match status" value="1"/>
</dbReference>
<organism evidence="4 5">
    <name type="scientific">Cryptotermes secundus</name>
    <dbReference type="NCBI Taxonomy" id="105785"/>
    <lineage>
        <taxon>Eukaryota</taxon>
        <taxon>Metazoa</taxon>
        <taxon>Ecdysozoa</taxon>
        <taxon>Arthropoda</taxon>
        <taxon>Hexapoda</taxon>
        <taxon>Insecta</taxon>
        <taxon>Pterygota</taxon>
        <taxon>Neoptera</taxon>
        <taxon>Polyneoptera</taxon>
        <taxon>Dictyoptera</taxon>
        <taxon>Blattodea</taxon>
        <taxon>Blattoidea</taxon>
        <taxon>Termitoidae</taxon>
        <taxon>Kalotermitidae</taxon>
        <taxon>Cryptotermitinae</taxon>
        <taxon>Cryptotermes</taxon>
    </lineage>
</organism>
<feature type="compositionally biased region" description="Acidic residues" evidence="2">
    <location>
        <begin position="103"/>
        <end position="115"/>
    </location>
</feature>
<feature type="compositionally biased region" description="Basic and acidic residues" evidence="2">
    <location>
        <begin position="78"/>
        <end position="95"/>
    </location>
</feature>
<dbReference type="PANTHER" id="PTHR46599">
    <property type="entry name" value="PIGGYBAC TRANSPOSABLE ELEMENT-DERIVED PROTEIN 4"/>
    <property type="match status" value="1"/>
</dbReference>
<evidence type="ECO:0000256" key="1">
    <source>
        <dbReference type="PROSITE-ProRule" id="PRU00042"/>
    </source>
</evidence>
<evidence type="ECO:0000313" key="5">
    <source>
        <dbReference type="Proteomes" id="UP000235965"/>
    </source>
</evidence>
<feature type="domain" description="C2H2-type" evidence="3">
    <location>
        <begin position="16"/>
        <end position="43"/>
    </location>
</feature>
<gene>
    <name evidence="4" type="ORF">B7P43_G14716</name>
</gene>
<dbReference type="EMBL" id="NEVH01009400">
    <property type="protein sequence ID" value="PNF33122.1"/>
    <property type="molecule type" value="Genomic_DNA"/>
</dbReference>
<evidence type="ECO:0000259" key="3">
    <source>
        <dbReference type="PROSITE" id="PS50157"/>
    </source>
</evidence>
<feature type="region of interest" description="Disordered" evidence="2">
    <location>
        <begin position="1"/>
        <end position="21"/>
    </location>
</feature>
<dbReference type="InterPro" id="IPR013087">
    <property type="entry name" value="Znf_C2H2_type"/>
</dbReference>
<dbReference type="SUPFAM" id="SSF57667">
    <property type="entry name" value="beta-beta-alpha zinc fingers"/>
    <property type="match status" value="1"/>
</dbReference>
<keyword evidence="1" id="KW-0479">Metal-binding</keyword>
<proteinExistence type="predicted"/>
<comment type="caution">
    <text evidence="4">The sequence shown here is derived from an EMBL/GenBank/DDBJ whole genome shotgun (WGS) entry which is preliminary data.</text>
</comment>
<keyword evidence="5" id="KW-1185">Reference proteome</keyword>